<dbReference type="InterPro" id="IPR011108">
    <property type="entry name" value="RMMBL"/>
</dbReference>
<organism evidence="4 5">
    <name type="scientific">Candidatus Uhrbacteria bacterium GW2011_GWF2_44_350</name>
    <dbReference type="NCBI Taxonomy" id="1619000"/>
    <lineage>
        <taxon>Bacteria</taxon>
        <taxon>Candidatus Uhriibacteriota</taxon>
    </lineage>
</organism>
<dbReference type="SMART" id="SM00849">
    <property type="entry name" value="Lactamase_B"/>
    <property type="match status" value="1"/>
</dbReference>
<keyword evidence="4" id="KW-0269">Exonuclease</keyword>
<dbReference type="InterPro" id="IPR001279">
    <property type="entry name" value="Metallo-B-lactamas"/>
</dbReference>
<dbReference type="Pfam" id="PF10996">
    <property type="entry name" value="Beta-Casp"/>
    <property type="match status" value="1"/>
</dbReference>
<evidence type="ECO:0000313" key="5">
    <source>
        <dbReference type="Proteomes" id="UP000034154"/>
    </source>
</evidence>
<dbReference type="PATRIC" id="fig|1619000.3.peg.204"/>
<dbReference type="GO" id="GO:0004527">
    <property type="term" value="F:exonuclease activity"/>
    <property type="evidence" value="ECO:0007669"/>
    <property type="project" value="UniProtKB-KW"/>
</dbReference>
<dbReference type="Gene3D" id="3.40.50.10890">
    <property type="match status" value="1"/>
</dbReference>
<protein>
    <submittedName>
        <fullName evidence="4">Putative exonuclease of the beta-lactamase fold involved in RNA processing</fullName>
    </submittedName>
</protein>
<dbReference type="CDD" id="cd16295">
    <property type="entry name" value="TTHA0252-CPSF-like_MBL-fold"/>
    <property type="match status" value="1"/>
</dbReference>
<feature type="domain" description="Metallo-beta-lactamase" evidence="2">
    <location>
        <begin position="13"/>
        <end position="239"/>
    </location>
</feature>
<evidence type="ECO:0000259" key="3">
    <source>
        <dbReference type="SMART" id="SM01027"/>
    </source>
</evidence>
<dbReference type="Gene3D" id="3.60.15.10">
    <property type="entry name" value="Ribonuclease Z/Hydroxyacylglutathione hydrolase-like"/>
    <property type="match status" value="1"/>
</dbReference>
<name>A0A0G1JK25_9BACT</name>
<evidence type="ECO:0000259" key="2">
    <source>
        <dbReference type="SMART" id="SM00849"/>
    </source>
</evidence>
<evidence type="ECO:0000313" key="4">
    <source>
        <dbReference type="EMBL" id="KKT71748.1"/>
    </source>
</evidence>
<dbReference type="InterPro" id="IPR036866">
    <property type="entry name" value="RibonucZ/Hydroxyglut_hydro"/>
</dbReference>
<dbReference type="SMART" id="SM01027">
    <property type="entry name" value="Beta-Casp"/>
    <property type="match status" value="1"/>
</dbReference>
<dbReference type="Pfam" id="PF00753">
    <property type="entry name" value="Lactamase_B"/>
    <property type="match status" value="1"/>
</dbReference>
<dbReference type="PANTHER" id="PTHR11203">
    <property type="entry name" value="CLEAVAGE AND POLYADENYLATION SPECIFICITY FACTOR FAMILY MEMBER"/>
    <property type="match status" value="1"/>
</dbReference>
<feature type="domain" description="Beta-Casp" evidence="3">
    <location>
        <begin position="244"/>
        <end position="369"/>
    </location>
</feature>
<accession>A0A0G1JK25</accession>
<dbReference type="InterPro" id="IPR022712">
    <property type="entry name" value="Beta_Casp"/>
</dbReference>
<dbReference type="PANTHER" id="PTHR11203:SF37">
    <property type="entry name" value="INTEGRATOR COMPLEX SUBUNIT 11"/>
    <property type="match status" value="1"/>
</dbReference>
<gene>
    <name evidence="4" type="ORF">UW63_C0009G0017</name>
</gene>
<reference evidence="4 5" key="1">
    <citation type="journal article" date="2015" name="Nature">
        <title>rRNA introns, odd ribosomes, and small enigmatic genomes across a large radiation of phyla.</title>
        <authorList>
            <person name="Brown C.T."/>
            <person name="Hug L.A."/>
            <person name="Thomas B.C."/>
            <person name="Sharon I."/>
            <person name="Castelle C.J."/>
            <person name="Singh A."/>
            <person name="Wilkins M.J."/>
            <person name="Williams K.H."/>
            <person name="Banfield J.F."/>
        </authorList>
    </citation>
    <scope>NUCLEOTIDE SEQUENCE [LARGE SCALE GENOMIC DNA]</scope>
</reference>
<dbReference type="Proteomes" id="UP000034154">
    <property type="component" value="Unassembled WGS sequence"/>
</dbReference>
<proteinExistence type="predicted"/>
<keyword evidence="1" id="KW-0378">Hydrolase</keyword>
<dbReference type="AlphaFoldDB" id="A0A0G1JK25"/>
<dbReference type="EMBL" id="LCJB01000009">
    <property type="protein sequence ID" value="KKT71748.1"/>
    <property type="molecule type" value="Genomic_DNA"/>
</dbReference>
<keyword evidence="4" id="KW-0540">Nuclease</keyword>
<dbReference type="Pfam" id="PF07521">
    <property type="entry name" value="RMMBL"/>
    <property type="match status" value="1"/>
</dbReference>
<sequence>MKISFFGAAREVTGSCFLFEANDSNGVPKKILIDCGMFQGEKFAEEKNREAFAFDPKSLDAVFVTHAHLDHTGRLPKLLHDGYSGSFRMTVPTCALTRIVLEDAYHIMEENARRSGEEVFYTFEDVKAVYDNCLGLGFHEQVEVAPGISVMFHDAGHILGSAYISIEAEGKRVVFSGDIGNDDVPILAPTEAVSKADVLVCESTYGHRVHENPQERTSLLRQQLSETLKSGGTLLIPSFSVERTQELLYELNNILLHDIKSNLPIFLDSPMAIRATEMYRHFKTFLQFEASIFSDPDRDFFSFPNLRETISADESKFINVVHPPKIIIAGSGMMTGGRVMHHLIRVLPDKNSTVLIIGYQAKGSLGRRIYEGAKQVKIFGQQLLVEAQVKAIGAFSAHGDQNKLTRWVQPEDGKLPKIFLVHGDPEVQDIFATHLRHELQAEVLVPEPGESFEV</sequence>
<comment type="caution">
    <text evidence="4">The sequence shown here is derived from an EMBL/GenBank/DDBJ whole genome shotgun (WGS) entry which is preliminary data.</text>
</comment>
<dbReference type="GO" id="GO:0004521">
    <property type="term" value="F:RNA endonuclease activity"/>
    <property type="evidence" value="ECO:0007669"/>
    <property type="project" value="TreeGrafter"/>
</dbReference>
<dbReference type="SUPFAM" id="SSF56281">
    <property type="entry name" value="Metallo-hydrolase/oxidoreductase"/>
    <property type="match status" value="1"/>
</dbReference>
<evidence type="ECO:0000256" key="1">
    <source>
        <dbReference type="ARBA" id="ARBA00022801"/>
    </source>
</evidence>
<dbReference type="InterPro" id="IPR050698">
    <property type="entry name" value="MBL"/>
</dbReference>